<organism evidence="1 2">
    <name type="scientific">Paenibacillus peoriae</name>
    <dbReference type="NCBI Taxonomy" id="59893"/>
    <lineage>
        <taxon>Bacteria</taxon>
        <taxon>Bacillati</taxon>
        <taxon>Bacillota</taxon>
        <taxon>Bacilli</taxon>
        <taxon>Bacillales</taxon>
        <taxon>Paenibacillaceae</taxon>
        <taxon>Paenibacillus</taxon>
    </lineage>
</organism>
<name>A0ABU1Q9J2_9BACL</name>
<gene>
    <name evidence="1" type="ORF">J2W98_000544</name>
</gene>
<reference evidence="1 2" key="1">
    <citation type="submission" date="2023-07" db="EMBL/GenBank/DDBJ databases">
        <title>Sorghum-associated microbial communities from plants grown in Nebraska, USA.</title>
        <authorList>
            <person name="Schachtman D."/>
        </authorList>
    </citation>
    <scope>NUCLEOTIDE SEQUENCE [LARGE SCALE GENOMIC DNA]</scope>
    <source>
        <strain evidence="1 2">BE143</strain>
    </source>
</reference>
<keyword evidence="2" id="KW-1185">Reference proteome</keyword>
<accession>A0ABU1Q9J2</accession>
<evidence type="ECO:0008006" key="3">
    <source>
        <dbReference type="Google" id="ProtNLM"/>
    </source>
</evidence>
<protein>
    <recommendedName>
        <fullName evidence="3">DUF1902 domain-containing protein</fullName>
    </recommendedName>
</protein>
<sequence length="67" mass="7491">MSRKLVISASAEWVLDDKGEEIFGSMSEDERTERLEEMAQDVQELLVDNMDEGATASVTVQIVEDIT</sequence>
<evidence type="ECO:0000313" key="1">
    <source>
        <dbReference type="EMBL" id="MDR6776297.1"/>
    </source>
</evidence>
<dbReference type="RefSeq" id="WP_310166023.1">
    <property type="nucleotide sequence ID" value="NZ_JAVDUG010000001.1"/>
</dbReference>
<evidence type="ECO:0000313" key="2">
    <source>
        <dbReference type="Proteomes" id="UP001266807"/>
    </source>
</evidence>
<comment type="caution">
    <text evidence="1">The sequence shown here is derived from an EMBL/GenBank/DDBJ whole genome shotgun (WGS) entry which is preliminary data.</text>
</comment>
<dbReference type="EMBL" id="JAVDUG010000001">
    <property type="protein sequence ID" value="MDR6776297.1"/>
    <property type="molecule type" value="Genomic_DNA"/>
</dbReference>
<proteinExistence type="predicted"/>
<dbReference type="Proteomes" id="UP001266807">
    <property type="component" value="Unassembled WGS sequence"/>
</dbReference>